<protein>
    <submittedName>
        <fullName evidence="7">Response regulator</fullName>
    </submittedName>
</protein>
<dbReference type="InterPro" id="IPR035965">
    <property type="entry name" value="PAS-like_dom_sf"/>
</dbReference>
<dbReference type="PANTHER" id="PTHR48111">
    <property type="entry name" value="REGULATOR OF RPOS"/>
    <property type="match status" value="1"/>
</dbReference>
<keyword evidence="1 4" id="KW-0597">Phosphoprotein</keyword>
<dbReference type="AlphaFoldDB" id="A0A4R9I126"/>
<accession>A0A4R9I126</accession>
<dbReference type="PROSITE" id="PS50112">
    <property type="entry name" value="PAS"/>
    <property type="match status" value="1"/>
</dbReference>
<dbReference type="InterPro" id="IPR039420">
    <property type="entry name" value="WalR-like"/>
</dbReference>
<name>A0A4R9I126_9LEPT</name>
<reference evidence="7" key="1">
    <citation type="journal article" date="2019" name="PLoS Negl. Trop. Dis.">
        <title>Revisiting the worldwide diversity of Leptospira species in the environment.</title>
        <authorList>
            <person name="Vincent A.T."/>
            <person name="Schiettekatte O."/>
            <person name="Bourhy P."/>
            <person name="Veyrier F.J."/>
            <person name="Picardeau M."/>
        </authorList>
    </citation>
    <scope>NUCLEOTIDE SEQUENCE [LARGE SCALE GENOMIC DNA]</scope>
    <source>
        <strain evidence="7">201800287</strain>
    </source>
</reference>
<evidence type="ECO:0000313" key="7">
    <source>
        <dbReference type="EMBL" id="TGK79011.1"/>
    </source>
</evidence>
<dbReference type="SMART" id="SM00448">
    <property type="entry name" value="REC"/>
    <property type="match status" value="1"/>
</dbReference>
<dbReference type="PANTHER" id="PTHR48111:SF40">
    <property type="entry name" value="PHOSPHATE REGULON TRANSCRIPTIONAL REGULATORY PROTEIN PHOB"/>
    <property type="match status" value="1"/>
</dbReference>
<evidence type="ECO:0000256" key="4">
    <source>
        <dbReference type="PROSITE-ProRule" id="PRU00169"/>
    </source>
</evidence>
<gene>
    <name evidence="7" type="ORF">EHQ24_15805</name>
</gene>
<dbReference type="OrthoDB" id="9808843at2"/>
<dbReference type="GO" id="GO:0032993">
    <property type="term" value="C:protein-DNA complex"/>
    <property type="evidence" value="ECO:0007669"/>
    <property type="project" value="TreeGrafter"/>
</dbReference>
<feature type="domain" description="Response regulatory" evidence="5">
    <location>
        <begin position="12"/>
        <end position="128"/>
    </location>
</feature>
<dbReference type="SUPFAM" id="SSF52172">
    <property type="entry name" value="CheY-like"/>
    <property type="match status" value="1"/>
</dbReference>
<dbReference type="Proteomes" id="UP000298009">
    <property type="component" value="Unassembled WGS sequence"/>
</dbReference>
<dbReference type="EMBL" id="RQFK01000028">
    <property type="protein sequence ID" value="TGK79011.1"/>
    <property type="molecule type" value="Genomic_DNA"/>
</dbReference>
<dbReference type="CDD" id="cd00130">
    <property type="entry name" value="PAS"/>
    <property type="match status" value="1"/>
</dbReference>
<keyword evidence="2" id="KW-0902">Two-component regulatory system</keyword>
<sequence length="254" mass="28424">MTMEPNLMTGKSILLVEDEAIIAMMQMRILKSAGFVVHHTLTGETAISFLSNPENKIDIILMDIDLGSGIDGIEAAKIILSKHSIPLVFLSSHTETEIVNRTESITSYGYILKTTGEIVLIASIKLALRLFESYRKQSEAQELFEKAFLVSPIAMSLHDINNQFRFVNVNPAFERLVGFQKEEVVGKTSIELGMYKQAVDGTEIIKKFLEDGKLTGYKQRFQLRNGEVKEGNLSIELVDINGNPHALTFQNLIF</sequence>
<dbReference type="GO" id="GO:0005829">
    <property type="term" value="C:cytosol"/>
    <property type="evidence" value="ECO:0007669"/>
    <property type="project" value="TreeGrafter"/>
</dbReference>
<organism evidence="7 8">
    <name type="scientific">Leptospira noumeaensis</name>
    <dbReference type="NCBI Taxonomy" id="2484964"/>
    <lineage>
        <taxon>Bacteria</taxon>
        <taxon>Pseudomonadati</taxon>
        <taxon>Spirochaetota</taxon>
        <taxon>Spirochaetia</taxon>
        <taxon>Leptospirales</taxon>
        <taxon>Leptospiraceae</taxon>
        <taxon>Leptospira</taxon>
    </lineage>
</organism>
<dbReference type="SUPFAM" id="SSF55785">
    <property type="entry name" value="PYP-like sensor domain (PAS domain)"/>
    <property type="match status" value="1"/>
</dbReference>
<comment type="caution">
    <text evidence="7">The sequence shown here is derived from an EMBL/GenBank/DDBJ whole genome shotgun (WGS) entry which is preliminary data.</text>
</comment>
<feature type="domain" description="PAS" evidence="6">
    <location>
        <begin position="140"/>
        <end position="190"/>
    </location>
</feature>
<feature type="modified residue" description="4-aspartylphosphate" evidence="4">
    <location>
        <position position="63"/>
    </location>
</feature>
<dbReference type="Gene3D" id="3.40.50.2300">
    <property type="match status" value="1"/>
</dbReference>
<dbReference type="InterPro" id="IPR000014">
    <property type="entry name" value="PAS"/>
</dbReference>
<dbReference type="GO" id="GO:0006355">
    <property type="term" value="P:regulation of DNA-templated transcription"/>
    <property type="evidence" value="ECO:0007669"/>
    <property type="project" value="TreeGrafter"/>
</dbReference>
<dbReference type="GO" id="GO:0000156">
    <property type="term" value="F:phosphorelay response regulator activity"/>
    <property type="evidence" value="ECO:0007669"/>
    <property type="project" value="TreeGrafter"/>
</dbReference>
<dbReference type="Pfam" id="PF00072">
    <property type="entry name" value="Response_reg"/>
    <property type="match status" value="1"/>
</dbReference>
<dbReference type="Gene3D" id="3.30.450.20">
    <property type="entry name" value="PAS domain"/>
    <property type="match status" value="1"/>
</dbReference>
<dbReference type="NCBIfam" id="TIGR00229">
    <property type="entry name" value="sensory_box"/>
    <property type="match status" value="1"/>
</dbReference>
<dbReference type="PROSITE" id="PS50110">
    <property type="entry name" value="RESPONSE_REGULATORY"/>
    <property type="match status" value="1"/>
</dbReference>
<keyword evidence="8" id="KW-1185">Reference proteome</keyword>
<dbReference type="Pfam" id="PF13188">
    <property type="entry name" value="PAS_8"/>
    <property type="match status" value="1"/>
</dbReference>
<evidence type="ECO:0000259" key="6">
    <source>
        <dbReference type="PROSITE" id="PS50112"/>
    </source>
</evidence>
<dbReference type="InterPro" id="IPR001789">
    <property type="entry name" value="Sig_transdc_resp-reg_receiver"/>
</dbReference>
<dbReference type="SMART" id="SM00091">
    <property type="entry name" value="PAS"/>
    <property type="match status" value="1"/>
</dbReference>
<proteinExistence type="predicted"/>
<evidence type="ECO:0000256" key="2">
    <source>
        <dbReference type="ARBA" id="ARBA00023012"/>
    </source>
</evidence>
<evidence type="ECO:0000256" key="1">
    <source>
        <dbReference type="ARBA" id="ARBA00022553"/>
    </source>
</evidence>
<keyword evidence="3" id="KW-0238">DNA-binding</keyword>
<dbReference type="GO" id="GO:0000976">
    <property type="term" value="F:transcription cis-regulatory region binding"/>
    <property type="evidence" value="ECO:0007669"/>
    <property type="project" value="TreeGrafter"/>
</dbReference>
<evidence type="ECO:0000313" key="8">
    <source>
        <dbReference type="Proteomes" id="UP000298009"/>
    </source>
</evidence>
<dbReference type="InterPro" id="IPR011006">
    <property type="entry name" value="CheY-like_superfamily"/>
</dbReference>
<evidence type="ECO:0000256" key="3">
    <source>
        <dbReference type="ARBA" id="ARBA00023125"/>
    </source>
</evidence>
<evidence type="ECO:0000259" key="5">
    <source>
        <dbReference type="PROSITE" id="PS50110"/>
    </source>
</evidence>